<organism evidence="1 2">
    <name type="scientific">Danionella cerebrum</name>
    <dbReference type="NCBI Taxonomy" id="2873325"/>
    <lineage>
        <taxon>Eukaryota</taxon>
        <taxon>Metazoa</taxon>
        <taxon>Chordata</taxon>
        <taxon>Craniata</taxon>
        <taxon>Vertebrata</taxon>
        <taxon>Euteleostomi</taxon>
        <taxon>Actinopterygii</taxon>
        <taxon>Neopterygii</taxon>
        <taxon>Teleostei</taxon>
        <taxon>Ostariophysi</taxon>
        <taxon>Cypriniformes</taxon>
        <taxon>Danionidae</taxon>
        <taxon>Danioninae</taxon>
        <taxon>Danionella</taxon>
    </lineage>
</organism>
<dbReference type="EMBL" id="SRMA01026153">
    <property type="protein sequence ID" value="TRY87206.1"/>
    <property type="molecule type" value="Genomic_DNA"/>
</dbReference>
<evidence type="ECO:0000313" key="1">
    <source>
        <dbReference type="EMBL" id="TRY87206.1"/>
    </source>
</evidence>
<proteinExistence type="predicted"/>
<accession>A0A553QBA7</accession>
<reference evidence="1 2" key="1">
    <citation type="journal article" date="2019" name="Sci. Data">
        <title>Hybrid genome assembly and annotation of Danionella translucida.</title>
        <authorList>
            <person name="Kadobianskyi M."/>
            <person name="Schulze L."/>
            <person name="Schuelke M."/>
            <person name="Judkewitz B."/>
        </authorList>
    </citation>
    <scope>NUCLEOTIDE SEQUENCE [LARGE SCALE GENOMIC DNA]</scope>
    <source>
        <strain evidence="1 2">Bolton</strain>
    </source>
</reference>
<name>A0A553QBA7_9TELE</name>
<protein>
    <submittedName>
        <fullName evidence="1">Uncharacterized protein</fullName>
    </submittedName>
</protein>
<gene>
    <name evidence="1" type="ORF">DNTS_031732</name>
</gene>
<keyword evidence="2" id="KW-1185">Reference proteome</keyword>
<sequence length="124" mass="13898">MLRGEKVKGRVCLEGSFLPNEQTSGRWFTAKEKEEEEVNLIQLLDNRMKTLGCTSEMEQSIWFPEGEVEELSGRFEGLLVVEEPEGPDSASSSCSDLSITTPAVQPCPNNSKSFPGLRIFGRRW</sequence>
<dbReference type="Proteomes" id="UP000316079">
    <property type="component" value="Unassembled WGS sequence"/>
</dbReference>
<dbReference type="OrthoDB" id="242257at2759"/>
<evidence type="ECO:0000313" key="2">
    <source>
        <dbReference type="Proteomes" id="UP000316079"/>
    </source>
</evidence>
<comment type="caution">
    <text evidence="1">The sequence shown here is derived from an EMBL/GenBank/DDBJ whole genome shotgun (WGS) entry which is preliminary data.</text>
</comment>
<dbReference type="AlphaFoldDB" id="A0A553QBA7"/>